<gene>
    <name evidence="1" type="ORF">BDN72DRAFT_111501</name>
</gene>
<keyword evidence="2" id="KW-1185">Reference proteome</keyword>
<dbReference type="EMBL" id="ML208382">
    <property type="protein sequence ID" value="TFK67192.1"/>
    <property type="molecule type" value="Genomic_DNA"/>
</dbReference>
<evidence type="ECO:0000313" key="2">
    <source>
        <dbReference type="Proteomes" id="UP000308600"/>
    </source>
</evidence>
<proteinExistence type="predicted"/>
<name>A0ACD3AQK4_9AGAR</name>
<accession>A0ACD3AQK4</accession>
<organism evidence="1 2">
    <name type="scientific">Pluteus cervinus</name>
    <dbReference type="NCBI Taxonomy" id="181527"/>
    <lineage>
        <taxon>Eukaryota</taxon>
        <taxon>Fungi</taxon>
        <taxon>Dikarya</taxon>
        <taxon>Basidiomycota</taxon>
        <taxon>Agaricomycotina</taxon>
        <taxon>Agaricomycetes</taxon>
        <taxon>Agaricomycetidae</taxon>
        <taxon>Agaricales</taxon>
        <taxon>Pluteineae</taxon>
        <taxon>Pluteaceae</taxon>
        <taxon>Pluteus</taxon>
    </lineage>
</organism>
<sequence>MCIAITSVPPEVWDHIIGMLTFQELTQLTLAHRVFLAYVRPIIWQQLSLCTLDPRPNARARAIIREPKLALHVRHLRLRPGFSINYRRTPTNLWVCKPSIRTWIDVFEGIKWKSPVKSWSDFFRSRQSIATALQIAPLLTNISRVTITASFSNDYQPNQNPYYELWTGLKASRIRCLEVRFGSHNSLRVFSSVLRTSSIGLEQLEALSLQLTLWGSSAPQEFQKNIQILADVGRGSLRSLLVNLNTPHPIQSALINGLGFFPNLIHFSGTFYSDFPHACVTEFLLKHRPTLVCLSLDGNQIHRMLPIILCDSKHTSVNSAPLRLTCIRLWSSDRGMTERIRSSNQLTMSAHADTLTTLSIGTRLNPRLVYHGFTYNEVEEIILSLHKPGRGVLLRRLKLPLEYLSPEIINLMSSYLNNLDTLGIAYYRLVSQEDKTAGARVLKTADIDKLKCSTWSLRRVEINKVVRRLSDIKFVRDLASLRFLSSCIPNLQVGPIDWTDVHTDLDRF</sequence>
<protein>
    <submittedName>
        <fullName evidence="1">Uncharacterized protein</fullName>
    </submittedName>
</protein>
<dbReference type="Proteomes" id="UP000308600">
    <property type="component" value="Unassembled WGS sequence"/>
</dbReference>
<reference evidence="1 2" key="1">
    <citation type="journal article" date="2019" name="Nat. Ecol. Evol.">
        <title>Megaphylogeny resolves global patterns of mushroom evolution.</title>
        <authorList>
            <person name="Varga T."/>
            <person name="Krizsan K."/>
            <person name="Foldi C."/>
            <person name="Dima B."/>
            <person name="Sanchez-Garcia M."/>
            <person name="Sanchez-Ramirez S."/>
            <person name="Szollosi G.J."/>
            <person name="Szarkandi J.G."/>
            <person name="Papp V."/>
            <person name="Albert L."/>
            <person name="Andreopoulos W."/>
            <person name="Angelini C."/>
            <person name="Antonin V."/>
            <person name="Barry K.W."/>
            <person name="Bougher N.L."/>
            <person name="Buchanan P."/>
            <person name="Buyck B."/>
            <person name="Bense V."/>
            <person name="Catcheside P."/>
            <person name="Chovatia M."/>
            <person name="Cooper J."/>
            <person name="Damon W."/>
            <person name="Desjardin D."/>
            <person name="Finy P."/>
            <person name="Geml J."/>
            <person name="Haridas S."/>
            <person name="Hughes K."/>
            <person name="Justo A."/>
            <person name="Karasinski D."/>
            <person name="Kautmanova I."/>
            <person name="Kiss B."/>
            <person name="Kocsube S."/>
            <person name="Kotiranta H."/>
            <person name="LaButti K.M."/>
            <person name="Lechner B.E."/>
            <person name="Liimatainen K."/>
            <person name="Lipzen A."/>
            <person name="Lukacs Z."/>
            <person name="Mihaltcheva S."/>
            <person name="Morgado L.N."/>
            <person name="Niskanen T."/>
            <person name="Noordeloos M.E."/>
            <person name="Ohm R.A."/>
            <person name="Ortiz-Santana B."/>
            <person name="Ovrebo C."/>
            <person name="Racz N."/>
            <person name="Riley R."/>
            <person name="Savchenko A."/>
            <person name="Shiryaev A."/>
            <person name="Soop K."/>
            <person name="Spirin V."/>
            <person name="Szebenyi C."/>
            <person name="Tomsovsky M."/>
            <person name="Tulloss R.E."/>
            <person name="Uehling J."/>
            <person name="Grigoriev I.V."/>
            <person name="Vagvolgyi C."/>
            <person name="Papp T."/>
            <person name="Martin F.M."/>
            <person name="Miettinen O."/>
            <person name="Hibbett D.S."/>
            <person name="Nagy L.G."/>
        </authorList>
    </citation>
    <scope>NUCLEOTIDE SEQUENCE [LARGE SCALE GENOMIC DNA]</scope>
    <source>
        <strain evidence="1 2">NL-1719</strain>
    </source>
</reference>
<evidence type="ECO:0000313" key="1">
    <source>
        <dbReference type="EMBL" id="TFK67192.1"/>
    </source>
</evidence>